<keyword evidence="2" id="KW-1185">Reference proteome</keyword>
<accession>A0ACC2PAS6</accession>
<organism evidence="1 2">
    <name type="scientific">Eretmocerus hayati</name>
    <dbReference type="NCBI Taxonomy" id="131215"/>
    <lineage>
        <taxon>Eukaryota</taxon>
        <taxon>Metazoa</taxon>
        <taxon>Ecdysozoa</taxon>
        <taxon>Arthropoda</taxon>
        <taxon>Hexapoda</taxon>
        <taxon>Insecta</taxon>
        <taxon>Pterygota</taxon>
        <taxon>Neoptera</taxon>
        <taxon>Endopterygota</taxon>
        <taxon>Hymenoptera</taxon>
        <taxon>Apocrita</taxon>
        <taxon>Proctotrupomorpha</taxon>
        <taxon>Chalcidoidea</taxon>
        <taxon>Aphelinidae</taxon>
        <taxon>Aphelininae</taxon>
        <taxon>Eretmocerus</taxon>
    </lineage>
</organism>
<sequence length="430" mass="49669">MSNGIEIVTRGRNECQKKLTLKDVLVVAQRAFNDPSVKVVDYTIDDYSQDKLGFAGCHQSLKIIVQRKTTDDYKEVSFFMKSIPNDCEELANYIRQQGVFDGESSFYEMIIPELMKNYTGGKWSSECYLVKEDVMVLEDLRSKNYQVLGCFFDTPVVLKAALTTLAQLHGCSILAETRLNHLSKNSLTLKDRYPDCFRERVFDRSKKSAKWYNSGVNAVVAVAEHLGYNDSQELRGTFELLYDIVKPSEKYFNTITHADLWTNNLMFDDTKPIPRCILIDYQLFRYAPMVLDILMLLYLNTTRKFRLSKGKELIQFYHSVLEKTVVENDSTSKKAKCPSLKQILAEYEELRLYGPALACLYFPVVLLNSKDAELYTKDSESYHNFFYVNRTSTTLEHIEKDPFFKERIEEVVAEMIEISKCCSIHSIHAS</sequence>
<comment type="caution">
    <text evidence="1">The sequence shown here is derived from an EMBL/GenBank/DDBJ whole genome shotgun (WGS) entry which is preliminary data.</text>
</comment>
<dbReference type="EMBL" id="CM056742">
    <property type="protein sequence ID" value="KAJ8680537.1"/>
    <property type="molecule type" value="Genomic_DNA"/>
</dbReference>
<name>A0ACC2PAS6_9HYME</name>
<evidence type="ECO:0000313" key="1">
    <source>
        <dbReference type="EMBL" id="KAJ8680537.1"/>
    </source>
</evidence>
<reference evidence="1" key="1">
    <citation type="submission" date="2023-04" db="EMBL/GenBank/DDBJ databases">
        <title>A chromosome-level genome assembly of the parasitoid wasp Eretmocerus hayati.</title>
        <authorList>
            <person name="Zhong Y."/>
            <person name="Liu S."/>
            <person name="Liu Y."/>
        </authorList>
    </citation>
    <scope>NUCLEOTIDE SEQUENCE</scope>
    <source>
        <strain evidence="1">ZJU_SS_LIU_2023</strain>
    </source>
</reference>
<dbReference type="Proteomes" id="UP001239111">
    <property type="component" value="Chromosome 2"/>
</dbReference>
<protein>
    <submittedName>
        <fullName evidence="1">Uncharacterized protein</fullName>
    </submittedName>
</protein>
<proteinExistence type="predicted"/>
<evidence type="ECO:0000313" key="2">
    <source>
        <dbReference type="Proteomes" id="UP001239111"/>
    </source>
</evidence>
<gene>
    <name evidence="1" type="ORF">QAD02_016324</name>
</gene>